<dbReference type="InterPro" id="IPR006176">
    <property type="entry name" value="3-OHacyl-CoA_DH_NAD-bd"/>
</dbReference>
<evidence type="ECO:0000256" key="5">
    <source>
        <dbReference type="ARBA" id="ARBA00023002"/>
    </source>
</evidence>
<dbReference type="Gene3D" id="3.40.50.720">
    <property type="entry name" value="NAD(P)-binding Rossmann-like Domain"/>
    <property type="match status" value="1"/>
</dbReference>
<dbReference type="InterPro" id="IPR036291">
    <property type="entry name" value="NAD(P)-bd_dom_sf"/>
</dbReference>
<evidence type="ECO:0000313" key="15">
    <source>
        <dbReference type="EMBL" id="AXX98049.1"/>
    </source>
</evidence>
<evidence type="ECO:0000256" key="4">
    <source>
        <dbReference type="ARBA" id="ARBA00022963"/>
    </source>
</evidence>
<keyword evidence="16" id="KW-1185">Reference proteome</keyword>
<comment type="catalytic activity">
    <reaction evidence="12">
        <text>a (3S)-3-hydroxyacyl-CoA + NAD(+) = a 3-oxoacyl-CoA + NADH + H(+)</text>
        <dbReference type="Rhea" id="RHEA:22432"/>
        <dbReference type="ChEBI" id="CHEBI:15378"/>
        <dbReference type="ChEBI" id="CHEBI:57318"/>
        <dbReference type="ChEBI" id="CHEBI:57540"/>
        <dbReference type="ChEBI" id="CHEBI:57945"/>
        <dbReference type="ChEBI" id="CHEBI:90726"/>
        <dbReference type="EC" id="1.1.1.35"/>
    </reaction>
</comment>
<organism evidence="15 16">
    <name type="scientific">Profundibacter amoris</name>
    <dbReference type="NCBI Taxonomy" id="2171755"/>
    <lineage>
        <taxon>Bacteria</taxon>
        <taxon>Pseudomonadati</taxon>
        <taxon>Pseudomonadota</taxon>
        <taxon>Alphaproteobacteria</taxon>
        <taxon>Rhodobacterales</taxon>
        <taxon>Paracoccaceae</taxon>
        <taxon>Profundibacter</taxon>
    </lineage>
</organism>
<dbReference type="GO" id="GO:0004300">
    <property type="term" value="F:enoyl-CoA hydratase activity"/>
    <property type="evidence" value="ECO:0007669"/>
    <property type="project" value="UniProtKB-ARBA"/>
</dbReference>
<comment type="subcellular location">
    <subcellularLocation>
        <location evidence="1">Peroxisome</location>
    </subcellularLocation>
</comment>
<dbReference type="EMBL" id="CP032125">
    <property type="protein sequence ID" value="AXX98049.1"/>
    <property type="molecule type" value="Genomic_DNA"/>
</dbReference>
<dbReference type="Proteomes" id="UP000261704">
    <property type="component" value="Chromosome"/>
</dbReference>
<feature type="domain" description="3-hydroxyacyl-CoA dehydrogenase NAD binding" evidence="14">
    <location>
        <begin position="293"/>
        <end position="468"/>
    </location>
</feature>
<comment type="pathway">
    <text evidence="2">Lipid metabolism; fatty acid beta-oxidation.</text>
</comment>
<keyword evidence="3" id="KW-0276">Fatty acid metabolism</keyword>
<dbReference type="InterPro" id="IPR001753">
    <property type="entry name" value="Enoyl-CoA_hydra/iso"/>
</dbReference>
<dbReference type="InterPro" id="IPR006108">
    <property type="entry name" value="3HC_DH_C"/>
</dbReference>
<keyword evidence="11" id="KW-0511">Multifunctional enzyme</keyword>
<sequence length="652" mass="69236">MTQPVTISTQGGIATVTIDNPPVNALSQAVRQGLADAVPQTEADADVRAVVLLCAGRTFIAGADVREFGQTPQKPHLPDVIDMIEGATKPWIAALHGTALGGGLEVALGCRFRLADPSARLGLPEVNLGLIPGAGGTVRLPRLVGASAALEMIAGGKMVSADKALAMGLVDRIVDGDLTQAALEFAKAEALDKVATPLMARDVAQPDSDKWEAQKAAIAKRARGQNSPLAAITALENALALPADQALAKERELFFQLKDDPQSLALRHIFFAERSAGKMPCLKGVKPRPFDEIGVIGGGTMGAGIVAACLLAGLRVVMLERDDDSLGAGQERVQITLAQSHKRGLIDADTLMRMQGNFSGATDYAALGNADLVIEAVFEDMAVKKDVFTRLDVATRPDAVLATNTSYLDIAEIAGAVADPSRVLGLHFFSPAYIMKLLEIVHPPKVADDVLATGFALAKRLGKIAVPAGVCDGFIGNRIMSAYRRECDYMLEDGALPQDVDAAMRDFGFAMGIFAMQDMAGLDIAWAMRKRQAATRPADMRYVDIPDQLCEMGRFGRKTGAGWYDYSSDPKGAPDPLVEGIITKASADKGITRQPLSADEIMGRIIAVMQSEGRKILDEGIAQSPEAIDVVMVNGYGFPRWRGGPMFMAGME</sequence>
<evidence type="ECO:0000256" key="1">
    <source>
        <dbReference type="ARBA" id="ARBA00004275"/>
    </source>
</evidence>
<feature type="domain" description="3-hydroxyacyl-CoA dehydrogenase C-terminal" evidence="13">
    <location>
        <begin position="473"/>
        <end position="566"/>
    </location>
</feature>
<evidence type="ECO:0000256" key="8">
    <source>
        <dbReference type="ARBA" id="ARBA00023140"/>
    </source>
</evidence>
<evidence type="ECO:0000256" key="9">
    <source>
        <dbReference type="ARBA" id="ARBA00023235"/>
    </source>
</evidence>
<dbReference type="Pfam" id="PF00725">
    <property type="entry name" value="3HCDH"/>
    <property type="match status" value="1"/>
</dbReference>
<dbReference type="UniPathway" id="UPA00659"/>
<dbReference type="Gene3D" id="1.10.1040.50">
    <property type="match status" value="1"/>
</dbReference>
<dbReference type="GO" id="GO:0070403">
    <property type="term" value="F:NAD+ binding"/>
    <property type="evidence" value="ECO:0007669"/>
    <property type="project" value="InterPro"/>
</dbReference>
<dbReference type="InterPro" id="IPR008927">
    <property type="entry name" value="6-PGluconate_DH-like_C_sf"/>
</dbReference>
<proteinExistence type="predicted"/>
<dbReference type="RefSeq" id="WP_118942705.1">
    <property type="nucleotide sequence ID" value="NZ_CP032125.1"/>
</dbReference>
<evidence type="ECO:0000256" key="3">
    <source>
        <dbReference type="ARBA" id="ARBA00022832"/>
    </source>
</evidence>
<dbReference type="Pfam" id="PF02737">
    <property type="entry name" value="3HCDH_N"/>
    <property type="match status" value="1"/>
</dbReference>
<evidence type="ECO:0000259" key="14">
    <source>
        <dbReference type="Pfam" id="PF02737"/>
    </source>
</evidence>
<dbReference type="GO" id="GO:0006635">
    <property type="term" value="P:fatty acid beta-oxidation"/>
    <property type="evidence" value="ECO:0007669"/>
    <property type="project" value="UniProtKB-UniPathway"/>
</dbReference>
<dbReference type="GO" id="GO:0016853">
    <property type="term" value="F:isomerase activity"/>
    <property type="evidence" value="ECO:0007669"/>
    <property type="project" value="UniProtKB-KW"/>
</dbReference>
<evidence type="ECO:0000256" key="12">
    <source>
        <dbReference type="ARBA" id="ARBA00049556"/>
    </source>
</evidence>
<name>A0A347UGS1_9RHOB</name>
<dbReference type="SUPFAM" id="SSF52096">
    <property type="entry name" value="ClpP/crotonase"/>
    <property type="match status" value="1"/>
</dbReference>
<keyword evidence="10" id="KW-0456">Lyase</keyword>
<keyword evidence="4" id="KW-0442">Lipid degradation</keyword>
<dbReference type="AlphaFoldDB" id="A0A347UGS1"/>
<keyword evidence="9" id="KW-0413">Isomerase</keyword>
<dbReference type="SUPFAM" id="SSF48179">
    <property type="entry name" value="6-phosphogluconate dehydrogenase C-terminal domain-like"/>
    <property type="match status" value="2"/>
</dbReference>
<evidence type="ECO:0000256" key="7">
    <source>
        <dbReference type="ARBA" id="ARBA00023098"/>
    </source>
</evidence>
<evidence type="ECO:0000259" key="13">
    <source>
        <dbReference type="Pfam" id="PF00725"/>
    </source>
</evidence>
<evidence type="ECO:0000313" key="16">
    <source>
        <dbReference type="Proteomes" id="UP000261704"/>
    </source>
</evidence>
<keyword evidence="7" id="KW-0443">Lipid metabolism</keyword>
<dbReference type="InterPro" id="IPR029045">
    <property type="entry name" value="ClpP/crotonase-like_dom_sf"/>
</dbReference>
<evidence type="ECO:0000256" key="2">
    <source>
        <dbReference type="ARBA" id="ARBA00005005"/>
    </source>
</evidence>
<keyword evidence="6" id="KW-0520">NAD</keyword>
<dbReference type="CDD" id="cd06558">
    <property type="entry name" value="crotonase-like"/>
    <property type="match status" value="1"/>
</dbReference>
<evidence type="ECO:0000256" key="6">
    <source>
        <dbReference type="ARBA" id="ARBA00023027"/>
    </source>
</evidence>
<accession>A0A347UGS1</accession>
<dbReference type="FunFam" id="1.10.1040.50:FF:000006">
    <property type="entry name" value="Peroxisomal bifunctional enzyme"/>
    <property type="match status" value="1"/>
</dbReference>
<evidence type="ECO:0000256" key="10">
    <source>
        <dbReference type="ARBA" id="ARBA00023239"/>
    </source>
</evidence>
<dbReference type="Gene3D" id="3.90.226.10">
    <property type="entry name" value="2-enoyl-CoA Hydratase, Chain A, domain 1"/>
    <property type="match status" value="1"/>
</dbReference>
<dbReference type="OrthoDB" id="9771883at2"/>
<keyword evidence="5" id="KW-0560">Oxidoreductase</keyword>
<dbReference type="KEGG" id="pamo:BAR1_08960"/>
<protein>
    <submittedName>
        <fullName evidence="15">3-hydroxyacyl-CoA dehydrogenase</fullName>
    </submittedName>
</protein>
<dbReference type="SUPFAM" id="SSF51735">
    <property type="entry name" value="NAD(P)-binding Rossmann-fold domains"/>
    <property type="match status" value="1"/>
</dbReference>
<dbReference type="PANTHER" id="PTHR23309">
    <property type="entry name" value="3-HYDROXYACYL-COA DEHYROGENASE"/>
    <property type="match status" value="1"/>
</dbReference>
<gene>
    <name evidence="15" type="ORF">BAR1_08960</name>
</gene>
<dbReference type="Pfam" id="PF00378">
    <property type="entry name" value="ECH_1"/>
    <property type="match status" value="1"/>
</dbReference>
<dbReference type="FunFam" id="3.40.50.720:FF:000009">
    <property type="entry name" value="Fatty oxidation complex, alpha subunit"/>
    <property type="match status" value="1"/>
</dbReference>
<reference evidence="15 16" key="1">
    <citation type="submission" date="2018-09" db="EMBL/GenBank/DDBJ databases">
        <title>Profundibacter amoris BAR1 gen. nov., sp. nov., a new member of the Roseobacter clade isolated at Lokis Castle Vent Field on the Arctic Mid-Oceanic Ridge.</title>
        <authorList>
            <person name="Le Moine Bauer S."/>
            <person name="Sjoeberg A.G."/>
            <person name="L'Haridon S."/>
            <person name="Stokke R."/>
            <person name="Roalkvam I."/>
            <person name="Steen I.H."/>
            <person name="Dahle H."/>
        </authorList>
    </citation>
    <scope>NUCLEOTIDE SEQUENCE [LARGE SCALE GENOMIC DNA]</scope>
    <source>
        <strain evidence="15 16">BAR1</strain>
    </source>
</reference>
<evidence type="ECO:0000256" key="11">
    <source>
        <dbReference type="ARBA" id="ARBA00023268"/>
    </source>
</evidence>
<keyword evidence="8" id="KW-0576">Peroxisome</keyword>
<dbReference type="GO" id="GO:0003857">
    <property type="term" value="F:(3S)-3-hydroxyacyl-CoA dehydrogenase (NAD+) activity"/>
    <property type="evidence" value="ECO:0007669"/>
    <property type="project" value="UniProtKB-EC"/>
</dbReference>